<keyword evidence="5" id="KW-0574">Periplasm</keyword>
<gene>
    <name evidence="8" type="ORF">J3R73_002461</name>
</gene>
<dbReference type="RefSeq" id="WP_307426890.1">
    <property type="nucleotide sequence ID" value="NZ_JAUSVK010000001.1"/>
</dbReference>
<evidence type="ECO:0000256" key="3">
    <source>
        <dbReference type="ARBA" id="ARBA00022679"/>
    </source>
</evidence>
<dbReference type="Proteomes" id="UP001237448">
    <property type="component" value="Unassembled WGS sequence"/>
</dbReference>
<keyword evidence="6" id="KW-0016">Alginate biosynthesis</keyword>
<reference evidence="8 9" key="1">
    <citation type="submission" date="2023-07" db="EMBL/GenBank/DDBJ databases">
        <title>Genomic Encyclopedia of Type Strains, Phase IV (KMG-IV): sequencing the most valuable type-strain genomes for metagenomic binning, comparative biology and taxonomic classification.</title>
        <authorList>
            <person name="Goeker M."/>
        </authorList>
    </citation>
    <scope>NUCLEOTIDE SEQUENCE [LARGE SCALE GENOMIC DNA]</scope>
    <source>
        <strain evidence="8 9">DSM 5896</strain>
    </source>
</reference>
<keyword evidence="3" id="KW-0808">Transferase</keyword>
<dbReference type="InterPro" id="IPR031811">
    <property type="entry name" value="ALGX/ALGJ_SGNH-like"/>
</dbReference>
<evidence type="ECO:0000256" key="4">
    <source>
        <dbReference type="ARBA" id="ARBA00022729"/>
    </source>
</evidence>
<name>A0ABU0FEU8_9HYPH</name>
<evidence type="ECO:0000256" key="2">
    <source>
        <dbReference type="ARBA" id="ARBA00005182"/>
    </source>
</evidence>
<evidence type="ECO:0000256" key="1">
    <source>
        <dbReference type="ARBA" id="ARBA00004418"/>
    </source>
</evidence>
<comment type="subcellular location">
    <subcellularLocation>
        <location evidence="1">Periplasm</location>
    </subcellularLocation>
</comment>
<evidence type="ECO:0000259" key="7">
    <source>
        <dbReference type="Pfam" id="PF16822"/>
    </source>
</evidence>
<sequence>MAPRTGRTILIAAFFAALLVPVFATVLSPGFLPFIRKVLAGDHSMKIETELLRRATPLWKGGADFYNDLLFKLGISPNPDQLMMGRDGYMFLGNAHNKAYDEDLRRYDAPASDLEKWVDDLAGEQKYLSDRGICMFFIVAPSKGTIYFDKLGPVPPGFADTPTLFDRVLAIAEKRGVSILDVRSELIAARETADTYSPLNSHWTDYGGYVAWQKIASIVGGQIPGIRLAGTGGLAGIGRKDYGNEAADLLSLAEPNIWTYPIYKQPFPTYYVVGADGTQTPVPGGRRTEFKSLPVETSSPAAPNPQRVLVITDSMGAALSPYWTASFRHVKQVVNHVRPPKDPLHFEQTVDDYRPDIVFYVMVERYFAQPLRWKPGQS</sequence>
<evidence type="ECO:0000256" key="6">
    <source>
        <dbReference type="ARBA" id="ARBA00022841"/>
    </source>
</evidence>
<dbReference type="EMBL" id="JAUSVK010000001">
    <property type="protein sequence ID" value="MDQ0392669.1"/>
    <property type="molecule type" value="Genomic_DNA"/>
</dbReference>
<evidence type="ECO:0000256" key="5">
    <source>
        <dbReference type="ARBA" id="ARBA00022764"/>
    </source>
</evidence>
<keyword evidence="4" id="KW-0732">Signal</keyword>
<organism evidence="8 9">
    <name type="scientific">Labrys monachus</name>
    <dbReference type="NCBI Taxonomy" id="217067"/>
    <lineage>
        <taxon>Bacteria</taxon>
        <taxon>Pseudomonadati</taxon>
        <taxon>Pseudomonadota</taxon>
        <taxon>Alphaproteobacteria</taxon>
        <taxon>Hyphomicrobiales</taxon>
        <taxon>Xanthobacteraceae</taxon>
        <taxon>Labrys</taxon>
    </lineage>
</organism>
<evidence type="ECO:0000313" key="8">
    <source>
        <dbReference type="EMBL" id="MDQ0392669.1"/>
    </source>
</evidence>
<comment type="pathway">
    <text evidence="2">Glycan biosynthesis; alginate biosynthesis.</text>
</comment>
<dbReference type="Pfam" id="PF16822">
    <property type="entry name" value="ALGX"/>
    <property type="match status" value="1"/>
</dbReference>
<keyword evidence="9" id="KW-1185">Reference proteome</keyword>
<comment type="caution">
    <text evidence="8">The sequence shown here is derived from an EMBL/GenBank/DDBJ whole genome shotgun (WGS) entry which is preliminary data.</text>
</comment>
<feature type="domain" description="AlgX/AlgJ SGNH hydrolase-like" evidence="7">
    <location>
        <begin position="83"/>
        <end position="224"/>
    </location>
</feature>
<evidence type="ECO:0000313" key="9">
    <source>
        <dbReference type="Proteomes" id="UP001237448"/>
    </source>
</evidence>
<proteinExistence type="predicted"/>
<accession>A0ABU0FEU8</accession>
<protein>
    <recommendedName>
        <fullName evidence="7">AlgX/AlgJ SGNH hydrolase-like domain-containing protein</fullName>
    </recommendedName>
</protein>